<reference evidence="2 3" key="1">
    <citation type="submission" date="2018-12" db="EMBL/GenBank/DDBJ databases">
        <authorList>
            <consortium name="Pathogen Informatics"/>
        </authorList>
    </citation>
    <scope>NUCLEOTIDE SEQUENCE [LARGE SCALE GENOMIC DNA]</scope>
    <source>
        <strain evidence="2 3">NCTC10126</strain>
    </source>
</reference>
<evidence type="ECO:0000313" key="2">
    <source>
        <dbReference type="EMBL" id="VDR41698.1"/>
    </source>
</evidence>
<name>A0A3P8KLR9_9BACT</name>
<dbReference type="Proteomes" id="UP000280036">
    <property type="component" value="Unassembled WGS sequence"/>
</dbReference>
<keyword evidence="1" id="KW-0812">Transmembrane</keyword>
<dbReference type="EMBL" id="UZVY01000001">
    <property type="protein sequence ID" value="VDR41698.1"/>
    <property type="molecule type" value="Genomic_DNA"/>
</dbReference>
<keyword evidence="1" id="KW-1133">Transmembrane helix</keyword>
<keyword evidence="1" id="KW-0472">Membrane</keyword>
<dbReference type="AlphaFoldDB" id="A0A3P8KLR9"/>
<protein>
    <submittedName>
        <fullName evidence="2">Uncharacterized protein</fullName>
    </submittedName>
</protein>
<gene>
    <name evidence="2" type="ORF">NCTC10126_00177</name>
</gene>
<evidence type="ECO:0000313" key="3">
    <source>
        <dbReference type="Proteomes" id="UP000280036"/>
    </source>
</evidence>
<accession>A0A3P8KLR9</accession>
<evidence type="ECO:0000256" key="1">
    <source>
        <dbReference type="SAM" id="Phobius"/>
    </source>
</evidence>
<feature type="transmembrane region" description="Helical" evidence="1">
    <location>
        <begin position="27"/>
        <end position="52"/>
    </location>
</feature>
<organism evidence="2 3">
    <name type="scientific">Mycoplasmopsis caviae</name>
    <dbReference type="NCBI Taxonomy" id="55603"/>
    <lineage>
        <taxon>Bacteria</taxon>
        <taxon>Bacillati</taxon>
        <taxon>Mycoplasmatota</taxon>
        <taxon>Mycoplasmoidales</taxon>
        <taxon>Metamycoplasmataceae</taxon>
        <taxon>Mycoplasmopsis</taxon>
    </lineage>
</organism>
<proteinExistence type="predicted"/>
<sequence>MYYFYMKGTMIPPQNIKQRGSKKRNKVLFWILISLSIFLCFILLFIGTYFLLLKTFSNINDNEDFVKVTIQKKKTK</sequence>